<protein>
    <submittedName>
        <fullName evidence="1">Uncharacterized protein</fullName>
    </submittedName>
</protein>
<dbReference type="EMBL" id="AL590446">
    <property type="protein sequence ID" value="CAD25517.2"/>
    <property type="molecule type" value="Genomic_DNA"/>
</dbReference>
<evidence type="ECO:0000313" key="2">
    <source>
        <dbReference type="Proteomes" id="UP000000819"/>
    </source>
</evidence>
<dbReference type="VEuPathDB" id="MicrosporidiaDB:ECU06_1560"/>
<reference evidence="1 2" key="1">
    <citation type="journal article" date="2001" name="Nature">
        <title>Genome sequence and gene compaction of the eukaryote parasite Encephalitozoon cuniculi.</title>
        <authorList>
            <person name="Katinka M.D."/>
            <person name="Duprat S."/>
            <person name="Cornillot E."/>
            <person name="Metenier G."/>
            <person name="Thomarat F."/>
            <person name="Prensier G."/>
            <person name="Barbe V."/>
            <person name="Peyretaillade E."/>
            <person name="Brottier P."/>
            <person name="Wincker P."/>
            <person name="Delbac F."/>
            <person name="El Alaoui H."/>
            <person name="Peyret P."/>
            <person name="Saurin W."/>
            <person name="Gouy M."/>
            <person name="Weissenbach J."/>
            <person name="Vivares C.P."/>
        </authorList>
    </citation>
    <scope>NUCLEOTIDE SEQUENCE [LARGE SCALE GENOMIC DNA]</scope>
    <source>
        <strain evidence="1 2">GB-M1</strain>
    </source>
</reference>
<dbReference type="RefSeq" id="NP_585913.2">
    <property type="nucleotide sequence ID" value="NM_001041535.2"/>
</dbReference>
<reference evidence="1 2" key="2">
    <citation type="journal article" date="2009" name="BMC Genomics">
        <title>Identification of transcriptional signals in Encephalitozoon cuniculi widespread among Microsporidia phylum: support for accurate structural genome annotation.</title>
        <authorList>
            <person name="Peyretaillade E."/>
            <person name="Goncalves O."/>
            <person name="Terrat S."/>
            <person name="Dugat-Bony E."/>
            <person name="Wincker P."/>
            <person name="Cornman R.S."/>
            <person name="Evans J.D."/>
            <person name="Delbac F."/>
            <person name="Peyret P."/>
        </authorList>
    </citation>
    <scope>NUCLEOTIDE SEQUENCE [LARGE SCALE GENOMIC DNA]</scope>
    <source>
        <strain evidence="1 2">GB-M1</strain>
    </source>
</reference>
<gene>
    <name evidence="1" type="ordered locus">ECU06_1560</name>
</gene>
<dbReference type="OrthoDB" id="2189733at2759"/>
<dbReference type="GeneID" id="859340"/>
<dbReference type="KEGG" id="ecu:ECU06_1560"/>
<dbReference type="Proteomes" id="UP000000819">
    <property type="component" value="Chromosome VI"/>
</dbReference>
<accession>Q8SV67</accession>
<proteinExistence type="predicted"/>
<evidence type="ECO:0000313" key="1">
    <source>
        <dbReference type="EMBL" id="CAD25517.2"/>
    </source>
</evidence>
<keyword evidence="2" id="KW-1185">Reference proteome</keyword>
<name>Q8SV67_ENCCU</name>
<dbReference type="InParanoid" id="Q8SV67"/>
<organism evidence="1 2">
    <name type="scientific">Encephalitozoon cuniculi (strain GB-M1)</name>
    <name type="common">Microsporidian parasite</name>
    <dbReference type="NCBI Taxonomy" id="284813"/>
    <lineage>
        <taxon>Eukaryota</taxon>
        <taxon>Fungi</taxon>
        <taxon>Fungi incertae sedis</taxon>
        <taxon>Microsporidia</taxon>
        <taxon>Unikaryonidae</taxon>
        <taxon>Encephalitozoon</taxon>
    </lineage>
</organism>
<dbReference type="HOGENOM" id="CLU_025143_0_0_1"/>
<sequence length="694" mass="80029">MFLAPLSIRNNLNLLVRFDPKRSEMAVVDDVLSMLLWNEEYIELVTIPLLAQQKETSVVKALPIIDAAIAVRDDGLHVFAITKSNLYHFTNGLSSFAEMPHSFVLPEVSAWGENVVVFSNNSFYLLTGNGFKNLRISPYFRAIVSYSCGRTSNVDLIAYRTDSYTSIYSIDGTPILQKYPCTQKTFITDRGLAIQKNNEIFLYNVSDGIELAARINMNVKINAKWKYLKYHQDILYMSGIANDGHILYVDGYLFGTDDLVQSFEFYRNCFIGLSSSFLYFLPNDKDFDLKLLESEYRLMNNVLNGNFTPYTCRSFKLFDEEGLWGAGERQGRARNPGYFLGFLVYCGFKVECCKLICNTLNEVQNDSKVLRRLRILNEAMKFGHRVYRRFVNMDVNVEKIYGKITEIIDPEAINEELLVDMAEISFRDIGFIETPRYFFLKGKKLMEQGEEFMDSFYKCTGLFGEVVKKLEESDKAIEIVLLWKKTGFCRGESLEYICRHTLAHFISQSCSYGIVSAWDILRCLCEMWEKTRNRCKAARDIVEFIGGRYDLIVGCLLPAPLKTLLSPEVVQYCFRSSSGTEHAISFLLSNGRDVEASTLCYHLFVTAGDRAYLNESIKNIHNKVFIYRNRFVGKEVLEALNRRKDMDYRQIIFDNIGKVREMKEGCLWSYACMAEKYPDEYSQYLQLLNKKDAP</sequence>
<dbReference type="AlphaFoldDB" id="Q8SV67"/>